<keyword evidence="12" id="KW-0479">Metal-binding</keyword>
<evidence type="ECO:0000313" key="13">
    <source>
        <dbReference type="EMBL" id="EFC47515.1"/>
    </source>
</evidence>
<dbReference type="PANTHER" id="PTHR16222:SF24">
    <property type="entry name" value="ADP-RIBOSYLHYDROLASE ARH3"/>
    <property type="match status" value="1"/>
</dbReference>
<dbReference type="InterPro" id="IPR005502">
    <property type="entry name" value="Ribosyl_crysJ1"/>
</dbReference>
<dbReference type="OMA" id="IGGDCDS"/>
<dbReference type="GO" id="GO:0004649">
    <property type="term" value="F:poly(ADP-ribose) glycohydrolase activity"/>
    <property type="evidence" value="ECO:0007669"/>
    <property type="project" value="UniProtKB-EC"/>
</dbReference>
<protein>
    <recommendedName>
        <fullName evidence="4">ADP-ribosylhydrolase ARH3</fullName>
        <ecNumber evidence="2">3.2.1.143</ecNumber>
    </recommendedName>
    <alternativeName>
        <fullName evidence="5">ADP-ribose glycohydrolase ARH3</fullName>
    </alternativeName>
    <alternativeName>
        <fullName evidence="6">ADP-ribosylhydrolase 3</fullName>
    </alternativeName>
    <alternativeName>
        <fullName evidence="9">O-acetyl-ADP-ribose deacetylase ARH3</fullName>
    </alternativeName>
    <alternativeName>
        <fullName evidence="10">Poly(ADP-ribose) glycohydrolase ARH3</fullName>
    </alternativeName>
    <alternativeName>
        <fullName evidence="8">[Protein ADP-ribosylarginine] hydrolase-like protein 2</fullName>
    </alternativeName>
    <alternativeName>
        <fullName evidence="7">[Protein ADP-ribosylserine] hydrolase</fullName>
    </alternativeName>
</protein>
<keyword evidence="14" id="KW-1185">Reference proteome</keyword>
<dbReference type="VEuPathDB" id="AmoebaDB:NAEGRDRAFT_78827"/>
<evidence type="ECO:0000256" key="8">
    <source>
        <dbReference type="ARBA" id="ARBA00042850"/>
    </source>
</evidence>
<dbReference type="RefSeq" id="XP_002680259.1">
    <property type="nucleotide sequence ID" value="XM_002680213.1"/>
</dbReference>
<keyword evidence="12" id="KW-0460">Magnesium</keyword>
<dbReference type="EC" id="3.2.1.143" evidence="2"/>
<evidence type="ECO:0000256" key="5">
    <source>
        <dbReference type="ARBA" id="ARBA00042398"/>
    </source>
</evidence>
<dbReference type="OrthoDB" id="410104at2759"/>
<evidence type="ECO:0000256" key="12">
    <source>
        <dbReference type="PIRSR" id="PIRSR605502-1"/>
    </source>
</evidence>
<evidence type="ECO:0000256" key="4">
    <source>
        <dbReference type="ARBA" id="ARBA00041057"/>
    </source>
</evidence>
<gene>
    <name evidence="13" type="ORF">NAEGRDRAFT_78827</name>
</gene>
<dbReference type="SUPFAM" id="SSF101478">
    <property type="entry name" value="ADP-ribosylglycohydrolase"/>
    <property type="match status" value="1"/>
</dbReference>
<feature type="binding site" evidence="12">
    <location>
        <position position="310"/>
    </location>
    <ligand>
        <name>Mg(2+)</name>
        <dbReference type="ChEBI" id="CHEBI:18420"/>
        <label>1</label>
    </ligand>
</feature>
<reference evidence="13 14" key="1">
    <citation type="journal article" date="2010" name="Cell">
        <title>The genome of Naegleria gruberi illuminates early eukaryotic versatility.</title>
        <authorList>
            <person name="Fritz-Laylin L.K."/>
            <person name="Prochnik S.E."/>
            <person name="Ginger M.L."/>
            <person name="Dacks J.B."/>
            <person name="Carpenter M.L."/>
            <person name="Field M.C."/>
            <person name="Kuo A."/>
            <person name="Paredez A."/>
            <person name="Chapman J."/>
            <person name="Pham J."/>
            <person name="Shu S."/>
            <person name="Neupane R."/>
            <person name="Cipriano M."/>
            <person name="Mancuso J."/>
            <person name="Tu H."/>
            <person name="Salamov A."/>
            <person name="Lindquist E."/>
            <person name="Shapiro H."/>
            <person name="Lucas S."/>
            <person name="Grigoriev I.V."/>
            <person name="Cande W.Z."/>
            <person name="Fulton C."/>
            <person name="Rokhsar D.S."/>
            <person name="Dawson S.C."/>
        </authorList>
    </citation>
    <scope>NUCLEOTIDE SEQUENCE [LARGE SCALE GENOMIC DNA]</scope>
    <source>
        <strain evidence="13 14">NEG-M</strain>
    </source>
</reference>
<dbReference type="InParanoid" id="D2V6W0"/>
<feature type="binding site" evidence="12">
    <location>
        <position position="66"/>
    </location>
    <ligand>
        <name>Mg(2+)</name>
        <dbReference type="ChEBI" id="CHEBI:18420"/>
        <label>1</label>
    </ligand>
</feature>
<dbReference type="Proteomes" id="UP000006671">
    <property type="component" value="Unassembled WGS sequence"/>
</dbReference>
<dbReference type="EMBL" id="GG738854">
    <property type="protein sequence ID" value="EFC47515.1"/>
    <property type="molecule type" value="Genomic_DNA"/>
</dbReference>
<evidence type="ECO:0000256" key="2">
    <source>
        <dbReference type="ARBA" id="ARBA00012255"/>
    </source>
</evidence>
<organism evidence="14">
    <name type="scientific">Naegleria gruberi</name>
    <name type="common">Amoeba</name>
    <dbReference type="NCBI Taxonomy" id="5762"/>
    <lineage>
        <taxon>Eukaryota</taxon>
        <taxon>Discoba</taxon>
        <taxon>Heterolobosea</taxon>
        <taxon>Tetramitia</taxon>
        <taxon>Eutetramitia</taxon>
        <taxon>Vahlkampfiidae</taxon>
        <taxon>Naegleria</taxon>
    </lineage>
</organism>
<evidence type="ECO:0000256" key="7">
    <source>
        <dbReference type="ARBA" id="ARBA00042722"/>
    </source>
</evidence>
<keyword evidence="3" id="KW-0378">Hydrolase</keyword>
<evidence type="ECO:0000256" key="9">
    <source>
        <dbReference type="ARBA" id="ARBA00043187"/>
    </source>
</evidence>
<dbReference type="InterPro" id="IPR050792">
    <property type="entry name" value="ADP-ribosylglycohydrolase"/>
</dbReference>
<proteinExistence type="inferred from homology"/>
<sequence>MFKHQIEGMMWCLAVGDALGIPFECKTYSEILKMRENAEEKLENPYRKCCGHPFIPDDFEPGMYTDDTQLSLAMFRALERYGHKLSDQVEFEKSLMPLIVEEHVKEFEKSIVGWGGTRDAIKRLQQKTHSYKDSGNVGAVGNGVIMKLAPLFLFYFRELKLDELTREEAIEKIENISNEWLNDQVTVITKMTHDTQSCIVTSCLMIRFGMLILLYGKEFINFKKEIFSNLLKYCKELEINDIAKSITTRIQTLIDNLDDLKDDLTLVNITNGGTFESVNSLMMVIGIVMSLQPNQKPFELIERAAYIGGDCDSNASMVGGLIGSVFGKQIIPDSYIKHLVFDFEICE</sequence>
<name>D2V6W0_NAEGR</name>
<comment type="catalytic activity">
    <reaction evidence="11">
        <text>alpha-NAD(+) + H2O = ADP-D-ribose + nicotinamide + H(+)</text>
        <dbReference type="Rhea" id="RHEA:68792"/>
        <dbReference type="ChEBI" id="CHEBI:15377"/>
        <dbReference type="ChEBI" id="CHEBI:15378"/>
        <dbReference type="ChEBI" id="CHEBI:17154"/>
        <dbReference type="ChEBI" id="CHEBI:57967"/>
        <dbReference type="ChEBI" id="CHEBI:77017"/>
    </reaction>
</comment>
<feature type="binding site" evidence="12">
    <location>
        <position position="313"/>
    </location>
    <ligand>
        <name>Mg(2+)</name>
        <dbReference type="ChEBI" id="CHEBI:18420"/>
        <label>1</label>
    </ligand>
</feature>
<dbReference type="AlphaFoldDB" id="D2V6W0"/>
<evidence type="ECO:0000256" key="6">
    <source>
        <dbReference type="ARBA" id="ARBA00042471"/>
    </source>
</evidence>
<comment type="similarity">
    <text evidence="1">Belongs to the ADP-ribosylglycohydrolase family.</text>
</comment>
<evidence type="ECO:0000256" key="11">
    <source>
        <dbReference type="ARBA" id="ARBA00049015"/>
    </source>
</evidence>
<evidence type="ECO:0000256" key="1">
    <source>
        <dbReference type="ARBA" id="ARBA00010702"/>
    </source>
</evidence>
<evidence type="ECO:0000313" key="14">
    <source>
        <dbReference type="Proteomes" id="UP000006671"/>
    </source>
</evidence>
<feature type="binding site" evidence="12">
    <location>
        <position position="312"/>
    </location>
    <ligand>
        <name>Mg(2+)</name>
        <dbReference type="ChEBI" id="CHEBI:18420"/>
        <label>1</label>
    </ligand>
</feature>
<dbReference type="Pfam" id="PF03747">
    <property type="entry name" value="ADP_ribosyl_GH"/>
    <property type="match status" value="1"/>
</dbReference>
<comment type="cofactor">
    <cofactor evidence="12">
        <name>Mg(2+)</name>
        <dbReference type="ChEBI" id="CHEBI:18420"/>
    </cofactor>
    <text evidence="12">Binds 2 magnesium ions per subunit.</text>
</comment>
<dbReference type="InterPro" id="IPR036705">
    <property type="entry name" value="Ribosyl_crysJ1_sf"/>
</dbReference>
<dbReference type="Gene3D" id="1.10.4080.10">
    <property type="entry name" value="ADP-ribosylation/Crystallin J1"/>
    <property type="match status" value="1"/>
</dbReference>
<accession>D2V6W0</accession>
<evidence type="ECO:0000256" key="3">
    <source>
        <dbReference type="ARBA" id="ARBA00022801"/>
    </source>
</evidence>
<feature type="binding site" evidence="12">
    <location>
        <position position="65"/>
    </location>
    <ligand>
        <name>Mg(2+)</name>
        <dbReference type="ChEBI" id="CHEBI:18420"/>
        <label>1</label>
    </ligand>
</feature>
<dbReference type="GO" id="GO:0046872">
    <property type="term" value="F:metal ion binding"/>
    <property type="evidence" value="ECO:0007669"/>
    <property type="project" value="UniProtKB-KW"/>
</dbReference>
<dbReference type="PANTHER" id="PTHR16222">
    <property type="entry name" value="ADP-RIBOSYLGLYCOHYDROLASE"/>
    <property type="match status" value="1"/>
</dbReference>
<feature type="binding site" evidence="12">
    <location>
        <position position="67"/>
    </location>
    <ligand>
        <name>Mg(2+)</name>
        <dbReference type="ChEBI" id="CHEBI:18420"/>
        <label>1</label>
    </ligand>
</feature>
<evidence type="ECO:0000256" key="10">
    <source>
        <dbReference type="ARBA" id="ARBA00043193"/>
    </source>
</evidence>
<dbReference type="GeneID" id="8849135"/>
<dbReference type="KEGG" id="ngr:NAEGRDRAFT_78827"/>